<comment type="caution">
    <text evidence="1">The sequence shown here is derived from an EMBL/GenBank/DDBJ whole genome shotgun (WGS) entry which is preliminary data.</text>
</comment>
<organism evidence="1 2">
    <name type="scientific">Trifolium pratense</name>
    <name type="common">Red clover</name>
    <dbReference type="NCBI Taxonomy" id="57577"/>
    <lineage>
        <taxon>Eukaryota</taxon>
        <taxon>Viridiplantae</taxon>
        <taxon>Streptophyta</taxon>
        <taxon>Embryophyta</taxon>
        <taxon>Tracheophyta</taxon>
        <taxon>Spermatophyta</taxon>
        <taxon>Magnoliopsida</taxon>
        <taxon>eudicotyledons</taxon>
        <taxon>Gunneridae</taxon>
        <taxon>Pentapetalae</taxon>
        <taxon>rosids</taxon>
        <taxon>fabids</taxon>
        <taxon>Fabales</taxon>
        <taxon>Fabaceae</taxon>
        <taxon>Papilionoideae</taxon>
        <taxon>50 kb inversion clade</taxon>
        <taxon>NPAAA clade</taxon>
        <taxon>Hologalegina</taxon>
        <taxon>IRL clade</taxon>
        <taxon>Trifolieae</taxon>
        <taxon>Trifolium</taxon>
    </lineage>
</organism>
<dbReference type="EMBL" id="ASHM01008563">
    <property type="protein sequence ID" value="PNY16487.1"/>
    <property type="molecule type" value="Genomic_DNA"/>
</dbReference>
<protein>
    <submittedName>
        <fullName evidence="1">Uncharacterized protein</fullName>
    </submittedName>
</protein>
<name>A0A2K3PMH6_TRIPR</name>
<sequence>MDMEIAKVSESTRANTAVAALIPNTESHDLDPFKSPSGFSVLAHHLFVKIPQEDHEFSTHAVTTNKNFKYLKDCYNIEDKGTIDDNNVVEVEMIEKIRHNILGSKLGFIAALHQIAKWLQGALRHTWTAIKLTQAQIQYVSSLDSLGGMFCVIDMNYI</sequence>
<dbReference type="Proteomes" id="UP000236291">
    <property type="component" value="Unassembled WGS sequence"/>
</dbReference>
<proteinExistence type="predicted"/>
<reference evidence="1 2" key="1">
    <citation type="journal article" date="2014" name="Am. J. Bot.">
        <title>Genome assembly and annotation for red clover (Trifolium pratense; Fabaceae).</title>
        <authorList>
            <person name="Istvanek J."/>
            <person name="Jaros M."/>
            <person name="Krenek A."/>
            <person name="Repkova J."/>
        </authorList>
    </citation>
    <scope>NUCLEOTIDE SEQUENCE [LARGE SCALE GENOMIC DNA]</scope>
    <source>
        <strain evidence="2">cv. Tatra</strain>
        <tissue evidence="1">Young leaves</tissue>
    </source>
</reference>
<dbReference type="AlphaFoldDB" id="A0A2K3PMH6"/>
<evidence type="ECO:0000313" key="1">
    <source>
        <dbReference type="EMBL" id="PNY16487.1"/>
    </source>
</evidence>
<accession>A0A2K3PMH6</accession>
<reference evidence="1 2" key="2">
    <citation type="journal article" date="2017" name="Front. Plant Sci.">
        <title>Gene Classification and Mining of Molecular Markers Useful in Red Clover (Trifolium pratense) Breeding.</title>
        <authorList>
            <person name="Istvanek J."/>
            <person name="Dluhosova J."/>
            <person name="Dluhos P."/>
            <person name="Patkova L."/>
            <person name="Nedelnik J."/>
            <person name="Repkova J."/>
        </authorList>
    </citation>
    <scope>NUCLEOTIDE SEQUENCE [LARGE SCALE GENOMIC DNA]</scope>
    <source>
        <strain evidence="2">cv. Tatra</strain>
        <tissue evidence="1">Young leaves</tissue>
    </source>
</reference>
<evidence type="ECO:0000313" key="2">
    <source>
        <dbReference type="Proteomes" id="UP000236291"/>
    </source>
</evidence>
<gene>
    <name evidence="1" type="ORF">L195_g013208</name>
</gene>